<dbReference type="RefSeq" id="WP_387893027.1">
    <property type="nucleotide sequence ID" value="NZ_JBIAWJ010000038.1"/>
</dbReference>
<sequence length="83" mass="9720">MGRCGKTESQAARLRRGSHGGRLPGFDEERYEKRNTIERAINRLKQHRAVATRYDKRRDVYLGHRNRCSPHHLAPQRDRPGKS</sequence>
<protein>
    <recommendedName>
        <fullName evidence="4">Transposase</fullName>
    </recommendedName>
</protein>
<feature type="region of interest" description="Disordered" evidence="1">
    <location>
        <begin position="1"/>
        <end position="26"/>
    </location>
</feature>
<evidence type="ECO:0000256" key="1">
    <source>
        <dbReference type="SAM" id="MobiDB-lite"/>
    </source>
</evidence>
<evidence type="ECO:0008006" key="4">
    <source>
        <dbReference type="Google" id="ProtNLM"/>
    </source>
</evidence>
<reference evidence="2 3" key="1">
    <citation type="submission" date="2024-10" db="EMBL/GenBank/DDBJ databases">
        <title>The Natural Products Discovery Center: Release of the First 8490 Sequenced Strains for Exploring Actinobacteria Biosynthetic Diversity.</title>
        <authorList>
            <person name="Kalkreuter E."/>
            <person name="Kautsar S.A."/>
            <person name="Yang D."/>
            <person name="Bader C.D."/>
            <person name="Teijaro C.N."/>
            <person name="Fluegel L."/>
            <person name="Davis C.M."/>
            <person name="Simpson J.R."/>
            <person name="Lauterbach L."/>
            <person name="Steele A.D."/>
            <person name="Gui C."/>
            <person name="Meng S."/>
            <person name="Li G."/>
            <person name="Viehrig K."/>
            <person name="Ye F."/>
            <person name="Su P."/>
            <person name="Kiefer A.F."/>
            <person name="Nichols A."/>
            <person name="Cepeda A.J."/>
            <person name="Yan W."/>
            <person name="Fan B."/>
            <person name="Jiang Y."/>
            <person name="Adhikari A."/>
            <person name="Zheng C.-J."/>
            <person name="Schuster L."/>
            <person name="Cowan T.M."/>
            <person name="Smanski M.J."/>
            <person name="Chevrette M.G."/>
            <person name="De Carvalho L.P.S."/>
            <person name="Shen B."/>
        </authorList>
    </citation>
    <scope>NUCLEOTIDE SEQUENCE [LARGE SCALE GENOMIC DNA]</scope>
    <source>
        <strain evidence="2 3">NPDC001390</strain>
    </source>
</reference>
<keyword evidence="3" id="KW-1185">Reference proteome</keyword>
<evidence type="ECO:0000313" key="2">
    <source>
        <dbReference type="EMBL" id="MFF4527443.1"/>
    </source>
</evidence>
<accession>A0ABW6UXH8</accession>
<dbReference type="EMBL" id="JBIAWJ010000038">
    <property type="protein sequence ID" value="MFF4527443.1"/>
    <property type="molecule type" value="Genomic_DNA"/>
</dbReference>
<name>A0ABW6UXH8_9ACTN</name>
<organism evidence="2 3">
    <name type="scientific">Streptomyces bluensis</name>
    <dbReference type="NCBI Taxonomy" id="33897"/>
    <lineage>
        <taxon>Bacteria</taxon>
        <taxon>Bacillati</taxon>
        <taxon>Actinomycetota</taxon>
        <taxon>Actinomycetes</taxon>
        <taxon>Kitasatosporales</taxon>
        <taxon>Streptomycetaceae</taxon>
        <taxon>Streptomyces</taxon>
    </lineage>
</organism>
<evidence type="ECO:0000313" key="3">
    <source>
        <dbReference type="Proteomes" id="UP001602058"/>
    </source>
</evidence>
<gene>
    <name evidence="2" type="ORF">ACFY1D_39455</name>
</gene>
<comment type="caution">
    <text evidence="2">The sequence shown here is derived from an EMBL/GenBank/DDBJ whole genome shotgun (WGS) entry which is preliminary data.</text>
</comment>
<dbReference type="Proteomes" id="UP001602058">
    <property type="component" value="Unassembled WGS sequence"/>
</dbReference>
<proteinExistence type="predicted"/>
<feature type="region of interest" description="Disordered" evidence="1">
    <location>
        <begin position="63"/>
        <end position="83"/>
    </location>
</feature>